<accession>A0ABY4W561</accession>
<proteinExistence type="predicted"/>
<feature type="domain" description="DUF1835" evidence="1">
    <location>
        <begin position="173"/>
        <end position="284"/>
    </location>
</feature>
<organism evidence="2 3">
    <name type="scientific">Sneathiella marina</name>
    <dbReference type="NCBI Taxonomy" id="2950108"/>
    <lineage>
        <taxon>Bacteria</taxon>
        <taxon>Pseudomonadati</taxon>
        <taxon>Pseudomonadota</taxon>
        <taxon>Alphaproteobacteria</taxon>
        <taxon>Sneathiellales</taxon>
        <taxon>Sneathiellaceae</taxon>
        <taxon>Sneathiella</taxon>
    </lineage>
</organism>
<evidence type="ECO:0000259" key="1">
    <source>
        <dbReference type="Pfam" id="PF08874"/>
    </source>
</evidence>
<dbReference type="Proteomes" id="UP001056291">
    <property type="component" value="Chromosome"/>
</dbReference>
<sequence>MHIYEKSPIVGVNISPTPSATEYQSELSLRADILLADYCANSESAFSLFRTYHPTANREGFTPTSLDARLVVMRQNMTGQKFSFEKLKKDAKSLLKDVKNADPLAKSRILSTHPKVRDGSRKFEDITLVDCQHVLAIECGFDSWPKLKRHLIALKAASRLVTSGKSIDGPKAVHIRCGSDIGQTLKDAGFNGDFLEVINPFAMGPVLPSSQKERSYELRSQYIDQVLGPYISSEKRANIRKDLIKEEQEVDTLRHSYQSVTLWFEHDAFDQLCLAYLLHKMADIGPELPFSLDLVQIDHFPGFRKFIGLGQLIDQPESLALLYQQRLPVTFDMINFGKAIWDAYTSKDPTSLWHLSQRKNAPLPLMQKAMLRMLSELPALKNGLGLTEQLALEIIAEEGNMVARRVFLFSLAEKDPQPYHGDVMFFATLKALWEAETPALKITGRIEAPHDHGKEVLTLTPMGEALLKGEKNWLKVNNIKRWVGGVEINSEKLQNWYFDGNKPVFV</sequence>
<evidence type="ECO:0000313" key="3">
    <source>
        <dbReference type="Proteomes" id="UP001056291"/>
    </source>
</evidence>
<keyword evidence="3" id="KW-1185">Reference proteome</keyword>
<evidence type="ECO:0000313" key="2">
    <source>
        <dbReference type="EMBL" id="USG61238.1"/>
    </source>
</evidence>
<gene>
    <name evidence="2" type="ORF">NBZ79_18940</name>
</gene>
<dbReference type="EMBL" id="CP098747">
    <property type="protein sequence ID" value="USG61238.1"/>
    <property type="molecule type" value="Genomic_DNA"/>
</dbReference>
<reference evidence="2" key="1">
    <citation type="submission" date="2022-06" db="EMBL/GenBank/DDBJ databases">
        <title>Sneathiella actinostolidae sp. nov., isolated from a sea anemonein the Western Pacific Ocean.</title>
        <authorList>
            <person name="Wei M.J."/>
        </authorList>
    </citation>
    <scope>NUCLEOTIDE SEQUENCE</scope>
    <source>
        <strain evidence="2">PHK-P5</strain>
    </source>
</reference>
<protein>
    <submittedName>
        <fullName evidence="2">DUF1835 domain-containing protein</fullName>
    </submittedName>
</protein>
<dbReference type="InterPro" id="IPR014973">
    <property type="entry name" value="DUF1835"/>
</dbReference>
<dbReference type="Pfam" id="PF08874">
    <property type="entry name" value="DUF1835"/>
    <property type="match status" value="1"/>
</dbReference>
<name>A0ABY4W561_9PROT</name>
<dbReference type="RefSeq" id="WP_251934225.1">
    <property type="nucleotide sequence ID" value="NZ_CP098747.1"/>
</dbReference>